<organism evidence="7 8">
    <name type="scientific">Anaerovorax odorimutans</name>
    <dbReference type="NCBI Taxonomy" id="109327"/>
    <lineage>
        <taxon>Bacteria</taxon>
        <taxon>Bacillati</taxon>
        <taxon>Bacillota</taxon>
        <taxon>Clostridia</taxon>
        <taxon>Peptostreptococcales</taxon>
        <taxon>Anaerovoracaceae</taxon>
        <taxon>Anaerovorax</taxon>
    </lineage>
</organism>
<dbReference type="InterPro" id="IPR013783">
    <property type="entry name" value="Ig-like_fold"/>
</dbReference>
<evidence type="ECO:0000313" key="8">
    <source>
        <dbReference type="Proteomes" id="UP001524502"/>
    </source>
</evidence>
<proteinExistence type="inferred from homology"/>
<dbReference type="Proteomes" id="UP001524502">
    <property type="component" value="Unassembled WGS sequence"/>
</dbReference>
<dbReference type="InterPro" id="IPR000209">
    <property type="entry name" value="Peptidase_S8/S53_dom"/>
</dbReference>
<dbReference type="CDD" id="cd00063">
    <property type="entry name" value="FN3"/>
    <property type="match status" value="3"/>
</dbReference>
<dbReference type="InterPro" id="IPR050131">
    <property type="entry name" value="Peptidase_S8_subtilisin-like"/>
</dbReference>
<comment type="caution">
    <text evidence="7">The sequence shown here is derived from an EMBL/GenBank/DDBJ whole genome shotgun (WGS) entry which is preliminary data.</text>
</comment>
<dbReference type="InterPro" id="IPR015500">
    <property type="entry name" value="Peptidase_S8_subtilisin-rel"/>
</dbReference>
<dbReference type="SUPFAM" id="SSF52743">
    <property type="entry name" value="Subtilisin-like"/>
    <property type="match status" value="1"/>
</dbReference>
<evidence type="ECO:0000256" key="4">
    <source>
        <dbReference type="ARBA" id="ARBA00022825"/>
    </source>
</evidence>
<dbReference type="SMART" id="SM00060">
    <property type="entry name" value="FN3"/>
    <property type="match status" value="3"/>
</dbReference>
<feature type="active site" description="Charge relay system" evidence="5">
    <location>
        <position position="128"/>
    </location>
</feature>
<dbReference type="PRINTS" id="PR00723">
    <property type="entry name" value="SUBTILISIN"/>
</dbReference>
<protein>
    <submittedName>
        <fullName evidence="7">S8 family serine peptidase</fullName>
    </submittedName>
</protein>
<feature type="active site" description="Charge relay system" evidence="5">
    <location>
        <position position="89"/>
    </location>
</feature>
<name>A0ABT1RJ97_9FIRM</name>
<dbReference type="InterPro" id="IPR023828">
    <property type="entry name" value="Peptidase_S8_Ser-AS"/>
</dbReference>
<dbReference type="Gene3D" id="2.60.40.10">
    <property type="entry name" value="Immunoglobulins"/>
    <property type="match status" value="3"/>
</dbReference>
<dbReference type="Pfam" id="PF00041">
    <property type="entry name" value="fn3"/>
    <property type="match status" value="2"/>
</dbReference>
<feature type="domain" description="Fibronectin type-III" evidence="6">
    <location>
        <begin position="380"/>
        <end position="476"/>
    </location>
</feature>
<comment type="similarity">
    <text evidence="1 5">Belongs to the peptidase S8 family.</text>
</comment>
<keyword evidence="4 5" id="KW-0720">Serine protease</keyword>
<dbReference type="Pfam" id="PF00082">
    <property type="entry name" value="Peptidase_S8"/>
    <property type="match status" value="1"/>
</dbReference>
<reference evidence="7 8" key="1">
    <citation type="submission" date="2022-06" db="EMBL/GenBank/DDBJ databases">
        <title>Isolation of gut microbiota from human fecal samples.</title>
        <authorList>
            <person name="Pamer E.G."/>
            <person name="Barat B."/>
            <person name="Waligurski E."/>
            <person name="Medina S."/>
            <person name="Paddock L."/>
            <person name="Mostad J."/>
        </authorList>
    </citation>
    <scope>NUCLEOTIDE SEQUENCE [LARGE SCALE GENOMIC DNA]</scope>
    <source>
        <strain evidence="7 8">SL.3.17</strain>
    </source>
</reference>
<keyword evidence="2 5" id="KW-0645">Protease</keyword>
<feature type="domain" description="Fibronectin type-III" evidence="6">
    <location>
        <begin position="478"/>
        <end position="571"/>
    </location>
</feature>
<feature type="active site" description="Charge relay system" evidence="5">
    <location>
        <position position="309"/>
    </location>
</feature>
<dbReference type="PROSITE" id="PS51892">
    <property type="entry name" value="SUBTILASE"/>
    <property type="match status" value="1"/>
</dbReference>
<dbReference type="PROSITE" id="PS50853">
    <property type="entry name" value="FN3"/>
    <property type="match status" value="2"/>
</dbReference>
<dbReference type="Gene3D" id="3.40.50.200">
    <property type="entry name" value="Peptidase S8/S53 domain"/>
    <property type="match status" value="1"/>
</dbReference>
<dbReference type="InterPro" id="IPR003961">
    <property type="entry name" value="FN3_dom"/>
</dbReference>
<accession>A0ABT1RJ97</accession>
<dbReference type="RefSeq" id="WP_256130451.1">
    <property type="nucleotide sequence ID" value="NZ_JANFXK010000001.1"/>
</dbReference>
<dbReference type="PANTHER" id="PTHR43806:SF11">
    <property type="entry name" value="CEREVISIN-RELATED"/>
    <property type="match status" value="1"/>
</dbReference>
<dbReference type="EMBL" id="JANFXK010000001">
    <property type="protein sequence ID" value="MCQ4635253.1"/>
    <property type="molecule type" value="Genomic_DNA"/>
</dbReference>
<gene>
    <name evidence="7" type="ORF">NE619_00720</name>
</gene>
<evidence type="ECO:0000259" key="6">
    <source>
        <dbReference type="PROSITE" id="PS50853"/>
    </source>
</evidence>
<evidence type="ECO:0000256" key="2">
    <source>
        <dbReference type="ARBA" id="ARBA00022670"/>
    </source>
</evidence>
<dbReference type="PANTHER" id="PTHR43806">
    <property type="entry name" value="PEPTIDASE S8"/>
    <property type="match status" value="1"/>
</dbReference>
<evidence type="ECO:0000256" key="5">
    <source>
        <dbReference type="PROSITE-ProRule" id="PRU01240"/>
    </source>
</evidence>
<dbReference type="SUPFAM" id="SSF49265">
    <property type="entry name" value="Fibronectin type III"/>
    <property type="match status" value="2"/>
</dbReference>
<dbReference type="PROSITE" id="PS00138">
    <property type="entry name" value="SUBTILASE_SER"/>
    <property type="match status" value="1"/>
</dbReference>
<dbReference type="InterPro" id="IPR036116">
    <property type="entry name" value="FN3_sf"/>
</dbReference>
<sequence>MKKRKFTTRGAICLVTVFIMTFVLGWPGIEVSSAETSSDLQRLSRNNELKGTLWNLDYMDVPEAWDLIDELKPKQQRQESDKISVATLDTGIDYNHPDLQGNVDVENCVAVAGVSAPYAVYDKPSFSHGTKTAGVIAATSRNHKGIDGVAAGNDNDLISLMGINVFRDNSYTAQSNATTEDIIKGLNYACEHGARVINMCLGHAPGSTDILGNPHNDKALEKAINDAVYKKNVVVVCSAGNHNNEKTWYPSDFDATISVINTQRYTNAWSRNCKAPRSNYGRKKDLSAPGTGVYTTTLGGSYVLGSGTSYAAPSVAGVAALMLYVNPGLKAWEVKDILCSTATDLHTKGYDIYTGHGNVNAYRAVAAAAGRADGRLVQTLPQPAAKAQSAGRHSIEISWDPVPRANGYWIYRATKENGTYKKIKRVDKGNQRSYRDGDCSFNKGYFYKVKAYGTTEDGKKIVSDFSPLATAKARGSGRVSAFNCKTINYKTIKLSWKKVKSADGYVVYRKAGKNDTYRQVKSVSRKSVSWKNTGLKPGQKYYYKICSYRKVGGKRYYGEPSKVKTAAARPARPVLTLKKNASSITLKWTKISGISGYKIYRSRNSSGRWRMIKKRNAGSRKFVNKDLREGVKYRYKIRAYKRIHGKYIYSAYSAVKAKRM</sequence>
<evidence type="ECO:0000313" key="7">
    <source>
        <dbReference type="EMBL" id="MCQ4635253.1"/>
    </source>
</evidence>
<evidence type="ECO:0000256" key="1">
    <source>
        <dbReference type="ARBA" id="ARBA00011073"/>
    </source>
</evidence>
<dbReference type="InterPro" id="IPR036852">
    <property type="entry name" value="Peptidase_S8/S53_dom_sf"/>
</dbReference>
<evidence type="ECO:0000256" key="3">
    <source>
        <dbReference type="ARBA" id="ARBA00022801"/>
    </source>
</evidence>
<keyword evidence="3 5" id="KW-0378">Hydrolase</keyword>
<keyword evidence="8" id="KW-1185">Reference proteome</keyword>